<feature type="compositionally biased region" description="Polar residues" evidence="1">
    <location>
        <begin position="366"/>
        <end position="376"/>
    </location>
</feature>
<dbReference type="Proteomes" id="UP001295444">
    <property type="component" value="Chromosome 02"/>
</dbReference>
<feature type="region of interest" description="Disordered" evidence="1">
    <location>
        <begin position="465"/>
        <end position="510"/>
    </location>
</feature>
<name>A0AAD1RHP3_PELCU</name>
<feature type="compositionally biased region" description="Low complexity" evidence="1">
    <location>
        <begin position="1"/>
        <end position="17"/>
    </location>
</feature>
<feature type="region of interest" description="Disordered" evidence="1">
    <location>
        <begin position="1"/>
        <end position="84"/>
    </location>
</feature>
<feature type="compositionally biased region" description="Basic and acidic residues" evidence="1">
    <location>
        <begin position="377"/>
        <end position="386"/>
    </location>
</feature>
<sequence>MTRNVGARSRTRSSQGAGRRGRSAGRRGDHRRAQTAGVNPHHPEAAGFGTVNLEHTSGPAADVPRSPWSDSGSEEDEVSVPAVPQRSGEWLHCAGVPGTGAQDQASECLRLLRTLVATFPSYLTGLDTRQFADNLRSVEFADNLRSHLSYPSGESGFGRLRRRLSLSTFPSSSRAAATWDRFRESAPAAEADMMLGPCLRRGGRVGGTQPPAIQRLARVRVGASNPRLDILNAGLQGTRADSPTYHDWLRDRTQWNEQRSSPKVALWTTREAKIRVTRGCKAQAFGLHQLTHTHRRIFITEPLHQPLAHSPTSHWDRQSVAHGATQLSMAALEELLEGVRAAARLRSGEDGRKAPGGWTTHAAAGTSRSRSNTPTVSRRDQADGSRRQHNTPAPGMVGGRTTPLQSAAARGLSGESTHARHSGQLLNDLKVFLDAWSDKGGSPSEFGRVWSQEGSRDAAVEHAGAVPAGTHGGGAGDATGSAGLTDGGGEPTEGGSDVPDAARQNKKRLA</sequence>
<dbReference type="EMBL" id="OW240913">
    <property type="protein sequence ID" value="CAH2255843.1"/>
    <property type="molecule type" value="Genomic_DNA"/>
</dbReference>
<reference evidence="2" key="1">
    <citation type="submission" date="2022-03" db="EMBL/GenBank/DDBJ databases">
        <authorList>
            <person name="Alioto T."/>
            <person name="Alioto T."/>
            <person name="Gomez Garrido J."/>
        </authorList>
    </citation>
    <scope>NUCLEOTIDE SEQUENCE</scope>
</reference>
<protein>
    <submittedName>
        <fullName evidence="2">Uncharacterized protein</fullName>
    </submittedName>
</protein>
<organism evidence="2 3">
    <name type="scientific">Pelobates cultripes</name>
    <name type="common">Western spadefoot toad</name>
    <dbReference type="NCBI Taxonomy" id="61616"/>
    <lineage>
        <taxon>Eukaryota</taxon>
        <taxon>Metazoa</taxon>
        <taxon>Chordata</taxon>
        <taxon>Craniata</taxon>
        <taxon>Vertebrata</taxon>
        <taxon>Euteleostomi</taxon>
        <taxon>Amphibia</taxon>
        <taxon>Batrachia</taxon>
        <taxon>Anura</taxon>
        <taxon>Pelobatoidea</taxon>
        <taxon>Pelobatidae</taxon>
        <taxon>Pelobates</taxon>
    </lineage>
</organism>
<feature type="region of interest" description="Disordered" evidence="1">
    <location>
        <begin position="346"/>
        <end position="420"/>
    </location>
</feature>
<accession>A0AAD1RHP3</accession>
<gene>
    <name evidence="2" type="ORF">PECUL_23A013785</name>
</gene>
<feature type="compositionally biased region" description="Basic residues" evidence="1">
    <location>
        <begin position="19"/>
        <end position="30"/>
    </location>
</feature>
<dbReference type="AlphaFoldDB" id="A0AAD1RHP3"/>
<evidence type="ECO:0000313" key="3">
    <source>
        <dbReference type="Proteomes" id="UP001295444"/>
    </source>
</evidence>
<proteinExistence type="predicted"/>
<feature type="region of interest" description="Disordered" evidence="1">
    <location>
        <begin position="440"/>
        <end position="459"/>
    </location>
</feature>
<evidence type="ECO:0000313" key="2">
    <source>
        <dbReference type="EMBL" id="CAH2255843.1"/>
    </source>
</evidence>
<keyword evidence="3" id="KW-1185">Reference proteome</keyword>
<evidence type="ECO:0000256" key="1">
    <source>
        <dbReference type="SAM" id="MobiDB-lite"/>
    </source>
</evidence>